<name>A0A085MKK7_9BILA</name>
<dbReference type="AlphaFoldDB" id="A0A085MKK7"/>
<dbReference type="EMBL" id="KL363187">
    <property type="protein sequence ID" value="KFD57753.1"/>
    <property type="molecule type" value="Genomic_DNA"/>
</dbReference>
<evidence type="ECO:0000313" key="2">
    <source>
        <dbReference type="EMBL" id="KFD65525.1"/>
    </source>
</evidence>
<keyword evidence="3" id="KW-1185">Reference proteome</keyword>
<reference evidence="1 3" key="1">
    <citation type="journal article" date="2014" name="Nat. Genet.">
        <title>Genome and transcriptome of the porcine whipworm Trichuris suis.</title>
        <authorList>
            <person name="Jex A.R."/>
            <person name="Nejsum P."/>
            <person name="Schwarz E.M."/>
            <person name="Hu L."/>
            <person name="Young N.D."/>
            <person name="Hall R.S."/>
            <person name="Korhonen P.K."/>
            <person name="Liao S."/>
            <person name="Thamsborg S."/>
            <person name="Xia J."/>
            <person name="Xu P."/>
            <person name="Wang S."/>
            <person name="Scheerlinck J.P."/>
            <person name="Hofmann A."/>
            <person name="Sternberg P.W."/>
            <person name="Wang J."/>
            <person name="Gasser R.B."/>
        </authorList>
    </citation>
    <scope>NUCLEOTIDE SEQUENCE [LARGE SCALE GENOMIC DNA]</scope>
    <source>
        <strain evidence="2">DCEP-RM93F</strain>
        <strain evidence="1">DCEP-RM93M</strain>
    </source>
</reference>
<accession>A0A085MKK7</accession>
<proteinExistence type="predicted"/>
<dbReference type="Proteomes" id="UP000030764">
    <property type="component" value="Unassembled WGS sequence"/>
</dbReference>
<protein>
    <submittedName>
        <fullName evidence="1">Uncharacterized protein</fullName>
    </submittedName>
</protein>
<dbReference type="EMBL" id="KL367537">
    <property type="protein sequence ID" value="KFD65525.1"/>
    <property type="molecule type" value="Genomic_DNA"/>
</dbReference>
<dbReference type="Proteomes" id="UP000030758">
    <property type="component" value="Unassembled WGS sequence"/>
</dbReference>
<evidence type="ECO:0000313" key="3">
    <source>
        <dbReference type="Proteomes" id="UP000030764"/>
    </source>
</evidence>
<organism evidence="1 3">
    <name type="scientific">Trichuris suis</name>
    <name type="common">pig whipworm</name>
    <dbReference type="NCBI Taxonomy" id="68888"/>
    <lineage>
        <taxon>Eukaryota</taxon>
        <taxon>Metazoa</taxon>
        <taxon>Ecdysozoa</taxon>
        <taxon>Nematoda</taxon>
        <taxon>Enoplea</taxon>
        <taxon>Dorylaimia</taxon>
        <taxon>Trichinellida</taxon>
        <taxon>Trichuridae</taxon>
        <taxon>Trichuris</taxon>
    </lineage>
</organism>
<evidence type="ECO:0000313" key="1">
    <source>
        <dbReference type="EMBL" id="KFD57753.1"/>
    </source>
</evidence>
<sequence>MKKDTANGYKKRGTALNQFKRSTHYVRRKLRLNNQVARQYRYIDSKKLRFESECHNLATIKQPPLRLTNRRIYGQTHCSAEGFSGLGGAAERMPFYATSENLLATLI</sequence>
<gene>
    <name evidence="1" type="ORF">M513_01423</name>
    <name evidence="2" type="ORF">M514_01423</name>
</gene>